<proteinExistence type="predicted"/>
<dbReference type="EMBL" id="LNVF01000013">
    <property type="protein sequence ID" value="ORJ27741.1"/>
    <property type="molecule type" value="Genomic_DNA"/>
</dbReference>
<sequence length="70" mass="8413">MAKIVLKNPYFDETIKVKESCKYILNRIEDINFGRICCIQLHQIEPEERFITINPKNFAKVDFYEDEEVE</sequence>
<comment type="caution">
    <text evidence="1">The sequence shown here is derived from an EMBL/GenBank/DDBJ whole genome shotgun (WGS) entry which is preliminary data.</text>
</comment>
<protein>
    <submittedName>
        <fullName evidence="1">Uncharacterized protein</fullName>
    </submittedName>
</protein>
<reference evidence="1 2" key="1">
    <citation type="journal article" date="2016" name="PLoS ONE">
        <title>Comparative Genomics Analysis of Streptococcus tigurinus Strains Identifies Genetic Elements Specifically and Uniquely Present in Highly Virulent Strains.</title>
        <authorList>
            <person name="Diene S.M."/>
            <person name="Francois P."/>
            <person name="Zbinden A."/>
            <person name="Entenza J.M."/>
            <person name="Resch G."/>
        </authorList>
    </citation>
    <scope>NUCLEOTIDE SEQUENCE [LARGE SCALE GENOMIC DNA]</scope>
    <source>
        <strain evidence="1 2">AZ_8</strain>
    </source>
</reference>
<evidence type="ECO:0000313" key="2">
    <source>
        <dbReference type="Proteomes" id="UP000192428"/>
    </source>
</evidence>
<dbReference type="RefSeq" id="WP_084911944.1">
    <property type="nucleotide sequence ID" value="NZ_LNVF01000013.1"/>
</dbReference>
<accession>A0A1X0WLU9</accession>
<name>A0A1X0WLU9_STROR</name>
<gene>
    <name evidence="1" type="ORF">ATE34_06235</name>
</gene>
<dbReference type="AlphaFoldDB" id="A0A1X0WLU9"/>
<organism evidence="1 2">
    <name type="scientific">Streptococcus oralis subsp. tigurinus</name>
    <dbReference type="NCBI Taxonomy" id="1077464"/>
    <lineage>
        <taxon>Bacteria</taxon>
        <taxon>Bacillati</taxon>
        <taxon>Bacillota</taxon>
        <taxon>Bacilli</taxon>
        <taxon>Lactobacillales</taxon>
        <taxon>Streptococcaceae</taxon>
        <taxon>Streptococcus</taxon>
    </lineage>
</organism>
<dbReference type="Proteomes" id="UP000192428">
    <property type="component" value="Unassembled WGS sequence"/>
</dbReference>
<evidence type="ECO:0000313" key="1">
    <source>
        <dbReference type="EMBL" id="ORJ27741.1"/>
    </source>
</evidence>